<dbReference type="Pfam" id="PF04340">
    <property type="entry name" value="DUF484"/>
    <property type="match status" value="1"/>
</dbReference>
<accession>A0A8B2U602</accession>
<dbReference type="PANTHER" id="PTHR38765:SF1">
    <property type="entry name" value="DUF484 DOMAIN-CONTAINING PROTEIN"/>
    <property type="match status" value="1"/>
</dbReference>
<proteinExistence type="predicted"/>
<dbReference type="InterPro" id="IPR029016">
    <property type="entry name" value="GAF-like_dom_sf"/>
</dbReference>
<dbReference type="Gene3D" id="3.30.450.40">
    <property type="match status" value="1"/>
</dbReference>
<dbReference type="NCBIfam" id="NF008203">
    <property type="entry name" value="PRK10963.1"/>
    <property type="match status" value="1"/>
</dbReference>
<dbReference type="RefSeq" id="WP_111296521.1">
    <property type="nucleotide sequence ID" value="NZ_CAUTCU010000001.1"/>
</dbReference>
<comment type="caution">
    <text evidence="1">The sequence shown here is derived from an EMBL/GenBank/DDBJ whole genome shotgun (WGS) entry which is preliminary data.</text>
</comment>
<evidence type="ECO:0000313" key="2">
    <source>
        <dbReference type="Proteomes" id="UP000253998"/>
    </source>
</evidence>
<dbReference type="AlphaFoldDB" id="A0A8B2U602"/>
<sequence length="223" mass="26328">MNEQEQNVVEYLTKHPDFFTTHSDLLTKLSVVHPQKGTLSLVEVQLEQQRQHIKTLTAFLEKFHQLAYQEADIFYALMPLQKKLFQAEDFQRGDEKLKQWAQSYELDGAKILLFRDAWQTNETIPEQYWIDRKAFELIRLERLGLRQFYLGDLSNKEKYLMFLPEEFPIGSVAICLLGAKTSHKPTALLLFTSRDTPRFHNGQDTTFLKHIVDIVELHLTRWM</sequence>
<gene>
    <name evidence="1" type="ORF">DPV83_07625</name>
</gene>
<dbReference type="EMBL" id="QEPM01000005">
    <property type="protein sequence ID" value="RDE70389.1"/>
    <property type="molecule type" value="Genomic_DNA"/>
</dbReference>
<dbReference type="InterPro" id="IPR007435">
    <property type="entry name" value="DUF484"/>
</dbReference>
<dbReference type="Proteomes" id="UP000253998">
    <property type="component" value="Unassembled WGS sequence"/>
</dbReference>
<dbReference type="PANTHER" id="PTHR38765">
    <property type="entry name" value="DUF484 DOMAIN-CONTAINING PROTEIN"/>
    <property type="match status" value="1"/>
</dbReference>
<evidence type="ECO:0000313" key="1">
    <source>
        <dbReference type="EMBL" id="RDE70389.1"/>
    </source>
</evidence>
<protein>
    <submittedName>
        <fullName evidence="1">DUF484 domain-containing protein</fullName>
    </submittedName>
</protein>
<organism evidence="1 2">
    <name type="scientific">Aggregatibacter segnis</name>
    <dbReference type="NCBI Taxonomy" id="739"/>
    <lineage>
        <taxon>Bacteria</taxon>
        <taxon>Pseudomonadati</taxon>
        <taxon>Pseudomonadota</taxon>
        <taxon>Gammaproteobacteria</taxon>
        <taxon>Pasteurellales</taxon>
        <taxon>Pasteurellaceae</taxon>
        <taxon>Aggregatibacter</taxon>
    </lineage>
</organism>
<name>A0A8B2U602_9PAST</name>
<reference evidence="1 2" key="1">
    <citation type="submission" date="2018-05" db="EMBL/GenBank/DDBJ databases">
        <title>Draft Genome Sequences for a Diverse set of 7 Haemophilus Species.</title>
        <authorList>
            <person name="Nichols M."/>
            <person name="Topaz N."/>
            <person name="Wang X."/>
            <person name="Wang X."/>
            <person name="Boxrud D."/>
        </authorList>
    </citation>
    <scope>NUCLEOTIDE SEQUENCE [LARGE SCALE GENOMIC DNA]</scope>
    <source>
        <strain evidence="1 2">C2001002503</strain>
    </source>
</reference>